<dbReference type="InterPro" id="IPR002403">
    <property type="entry name" value="Cyt_P450_E_grp-IV"/>
</dbReference>
<dbReference type="Pfam" id="PF01535">
    <property type="entry name" value="PPR"/>
    <property type="match status" value="4"/>
</dbReference>
<comment type="cofactor">
    <cofactor evidence="4">
        <name>heme</name>
        <dbReference type="ChEBI" id="CHEBI:30413"/>
    </cofactor>
</comment>
<dbReference type="NCBIfam" id="TIGR00756">
    <property type="entry name" value="PPR"/>
    <property type="match status" value="5"/>
</dbReference>
<evidence type="ECO:0000256" key="4">
    <source>
        <dbReference type="PIRSR" id="PIRSR602403-1"/>
    </source>
</evidence>
<sequence>MTKANLFKPTYPKSKEKLIGSMAIFFQQGTYHAQIRKLVQASLSLDSIKSRISKIEAIAKSTLDSWADDRVVHVFHELKKFTFDVAVLSIFGELNNYYNEELKENYITLDKGYNSFPTMIPGTSYFKSVKARKRLGQIIREIMNERREKRLATKDLLGCLLNFNEDKKTLSDDQIIDNVIGVLFAAQDTAASMMTWILKYISDYHNLLHDIQSEQMAIYKANDNGKRPLTWTQIKEMTVTHKVMLESLRMASIISFTYREAVEDVVYDGYLIPKGWKVLPLFRNIHHNPAFFQDPERFDVSRFEAATMNNKPHTFMPFGYGAHACPGNEVAKLLMFVFIHHLVTQFRNFATLSSSQCYARSKIKLTNKITDLKPLKSLLIVTGLSHYKLVISEFIDRCFHLGTPELGLSAFYASDNRSLLLQNLIVKHLCRLGLYQDVISVYKTCKFFGTKDGDYTFPYVIKACSVLSYEKFGKEIHGIVIRTGYDRNVVVQTAFVDFYSKIGCMDNARLVFDKMSQWDVVSWNALISGYSFNGLDYEALKVVQDLWVKGVKPNVITLASIVPVCTRLGFRYSGWSLHGYAVKCGFDQDELLTPALISMYANEGHIRVARCLFDLSPIKNVVIWNSMIYAHAQNQMPEAAFKMLQQMLSADLHPNVATFVSVIPCCEKANLYDHGEILHGYAVKQGMHNQISVATALISMYEKLGDVHSAANVFTWMPHKNLLVWNSIISAYVHHGLSQTSLNAVHEMQVAGIEADSISIVNILSACSVLEALLLGKSAHAVSIRKGFDSNHNVLNVLLKFYSSCCQLHSSFKLFDLMASKNTISWNTMISGCTHNGETEKAEALFVIMQLQGVQPDVVSLISILSSLTESGNLARGMALHGFALKSCFTFDVTLANALISMYSSCGDLDAAAMVFHSMTDRCLVSWNSLITSYRHHNLHKEVIILFKNMIKDGQNPNYITLLNVLPGCSTLLQGKSVHSYAITTGAMLQAPFVTSLICMYASFNNIVSCFLLFEAGDKLDISLWNVMLSVLFESREVEKAYSLFCELLQTEVKVDYITILSLVSACIQINSSSVANSILASAIKNGFLRETIVSNAFIDLYAKCGDILMAKKVFEVLPEKDIVSWSVMINGHGLHGDGEGAISLLSEMEGSGIKPDSVTYLSILSACSHAGLADQSYAIFNLMLKNGIQPTIEHCGCVVDLLGRKGLLIEAYDIVKRMPGGASVSILESLLGACMVHGNLEIGERTGELLINNRENVGAYVILHNIYAGAGRWQDANRMRSIISDRELSKISGFSMLEGQKL</sequence>
<evidence type="ECO:0000256" key="5">
    <source>
        <dbReference type="PROSITE-ProRule" id="PRU00708"/>
    </source>
</evidence>
<feature type="repeat" description="PPR" evidence="5">
    <location>
        <begin position="620"/>
        <end position="654"/>
    </location>
</feature>
<dbReference type="InterPro" id="IPR001128">
    <property type="entry name" value="Cyt_P450"/>
</dbReference>
<dbReference type="Gene3D" id="1.25.40.10">
    <property type="entry name" value="Tetratricopeptide repeat domain"/>
    <property type="match status" value="7"/>
</dbReference>
<feature type="repeat" description="PPR" evidence="5">
    <location>
        <begin position="1122"/>
        <end position="1156"/>
    </location>
</feature>
<dbReference type="InterPro" id="IPR011990">
    <property type="entry name" value="TPR-like_helical_dom_sf"/>
</dbReference>
<dbReference type="PANTHER" id="PTHR24015:SF1780">
    <property type="entry name" value="REPEAT SUPERFAMILY PROTEIN, PUTATIVE-RELATED"/>
    <property type="match status" value="1"/>
</dbReference>
<dbReference type="Proteomes" id="UP000596660">
    <property type="component" value="Unplaced"/>
</dbReference>
<feature type="repeat" description="PPR" evidence="5">
    <location>
        <begin position="519"/>
        <end position="553"/>
    </location>
</feature>
<dbReference type="GO" id="GO:0004497">
    <property type="term" value="F:monooxygenase activity"/>
    <property type="evidence" value="ECO:0007669"/>
    <property type="project" value="InterPro"/>
</dbReference>
<keyword evidence="4" id="KW-0349">Heme</keyword>
<keyword evidence="1 4" id="KW-0479">Metal-binding</keyword>
<dbReference type="Pfam" id="PF13041">
    <property type="entry name" value="PPR_2"/>
    <property type="match status" value="3"/>
</dbReference>
<dbReference type="OMA" id="KWHTALD"/>
<dbReference type="GO" id="GO:0003729">
    <property type="term" value="F:mRNA binding"/>
    <property type="evidence" value="ECO:0007669"/>
    <property type="project" value="UniProtKB-ARBA"/>
</dbReference>
<feature type="repeat" description="PPR" evidence="5">
    <location>
        <begin position="1157"/>
        <end position="1191"/>
    </location>
</feature>
<feature type="repeat" description="PPR" evidence="5">
    <location>
        <begin position="923"/>
        <end position="957"/>
    </location>
</feature>
<dbReference type="PRINTS" id="PR00465">
    <property type="entry name" value="EP450IV"/>
</dbReference>
<keyword evidence="3 4" id="KW-0408">Iron</keyword>
<feature type="repeat" description="PPR" evidence="5">
    <location>
        <begin position="1021"/>
        <end position="1055"/>
    </location>
</feature>
<feature type="repeat" description="PPR" evidence="5">
    <location>
        <begin position="721"/>
        <end position="755"/>
    </location>
</feature>
<dbReference type="Gramene" id="AUR62003877-RA">
    <property type="protein sequence ID" value="AUR62003877-RA:cds"/>
    <property type="gene ID" value="AUR62003877"/>
</dbReference>
<name>A0A803KXW8_CHEQI</name>
<dbReference type="Gene3D" id="1.10.630.10">
    <property type="entry name" value="Cytochrome P450"/>
    <property type="match status" value="1"/>
</dbReference>
<dbReference type="InterPro" id="IPR017972">
    <property type="entry name" value="Cyt_P450_CS"/>
</dbReference>
<evidence type="ECO:0000256" key="1">
    <source>
        <dbReference type="ARBA" id="ARBA00022723"/>
    </source>
</evidence>
<dbReference type="Pfam" id="PF13812">
    <property type="entry name" value="PPR_3"/>
    <property type="match status" value="1"/>
</dbReference>
<dbReference type="GO" id="GO:0020037">
    <property type="term" value="F:heme binding"/>
    <property type="evidence" value="ECO:0007669"/>
    <property type="project" value="InterPro"/>
</dbReference>
<keyword evidence="7" id="KW-1185">Reference proteome</keyword>
<dbReference type="FunFam" id="1.25.40.10:FF:000344">
    <property type="entry name" value="Pentatricopeptide repeat-containing protein"/>
    <property type="match status" value="1"/>
</dbReference>
<evidence type="ECO:0000313" key="6">
    <source>
        <dbReference type="EnsemblPlants" id="AUR62003877-RA:cds"/>
    </source>
</evidence>
<dbReference type="InterPro" id="IPR036396">
    <property type="entry name" value="Cyt_P450_sf"/>
</dbReference>
<dbReference type="GO" id="GO:0009451">
    <property type="term" value="P:RNA modification"/>
    <property type="evidence" value="ECO:0007669"/>
    <property type="project" value="InterPro"/>
</dbReference>
<dbReference type="PROSITE" id="PS51375">
    <property type="entry name" value="PPR"/>
    <property type="match status" value="8"/>
</dbReference>
<dbReference type="PANTHER" id="PTHR24015">
    <property type="entry name" value="OS07G0578800 PROTEIN-RELATED"/>
    <property type="match status" value="1"/>
</dbReference>
<organism evidence="6 7">
    <name type="scientific">Chenopodium quinoa</name>
    <name type="common">Quinoa</name>
    <dbReference type="NCBI Taxonomy" id="63459"/>
    <lineage>
        <taxon>Eukaryota</taxon>
        <taxon>Viridiplantae</taxon>
        <taxon>Streptophyta</taxon>
        <taxon>Embryophyta</taxon>
        <taxon>Tracheophyta</taxon>
        <taxon>Spermatophyta</taxon>
        <taxon>Magnoliopsida</taxon>
        <taxon>eudicotyledons</taxon>
        <taxon>Gunneridae</taxon>
        <taxon>Pentapetalae</taxon>
        <taxon>Caryophyllales</taxon>
        <taxon>Chenopodiaceae</taxon>
        <taxon>Chenopodioideae</taxon>
        <taxon>Atripliceae</taxon>
        <taxon>Chenopodium</taxon>
    </lineage>
</organism>
<proteinExistence type="predicted"/>
<reference evidence="6" key="1">
    <citation type="journal article" date="2017" name="Nature">
        <title>The genome of Chenopodium quinoa.</title>
        <authorList>
            <person name="Jarvis D.E."/>
            <person name="Ho Y.S."/>
            <person name="Lightfoot D.J."/>
            <person name="Schmoeckel S.M."/>
            <person name="Li B."/>
            <person name="Borm T.J.A."/>
            <person name="Ohyanagi H."/>
            <person name="Mineta K."/>
            <person name="Michell C.T."/>
            <person name="Saber N."/>
            <person name="Kharbatia N.M."/>
            <person name="Rupper R.R."/>
            <person name="Sharp A.R."/>
            <person name="Dally N."/>
            <person name="Boughton B.A."/>
            <person name="Woo Y.H."/>
            <person name="Gao G."/>
            <person name="Schijlen E.G.W.M."/>
            <person name="Guo X."/>
            <person name="Momin A.A."/>
            <person name="Negrao S."/>
            <person name="Al-Babili S."/>
            <person name="Gehring C."/>
            <person name="Roessner U."/>
            <person name="Jung C."/>
            <person name="Murphy K."/>
            <person name="Arold S.T."/>
            <person name="Gojobori T."/>
            <person name="van der Linden C.G."/>
            <person name="van Loo E.N."/>
            <person name="Jellen E.N."/>
            <person name="Maughan P.J."/>
            <person name="Tester M."/>
        </authorList>
    </citation>
    <scope>NUCLEOTIDE SEQUENCE [LARGE SCALE GENOMIC DNA]</scope>
    <source>
        <strain evidence="6">cv. PI 614886</strain>
    </source>
</reference>
<dbReference type="FunFam" id="1.25.40.10:FF:000090">
    <property type="entry name" value="Pentatricopeptide repeat-containing protein, chloroplastic"/>
    <property type="match status" value="1"/>
</dbReference>
<reference evidence="6" key="2">
    <citation type="submission" date="2021-03" db="UniProtKB">
        <authorList>
            <consortium name="EnsemblPlants"/>
        </authorList>
    </citation>
    <scope>IDENTIFICATION</scope>
</reference>
<evidence type="ECO:0000256" key="2">
    <source>
        <dbReference type="ARBA" id="ARBA00022737"/>
    </source>
</evidence>
<dbReference type="GO" id="GO:0016705">
    <property type="term" value="F:oxidoreductase activity, acting on paired donors, with incorporation or reduction of molecular oxygen"/>
    <property type="evidence" value="ECO:0007669"/>
    <property type="project" value="InterPro"/>
</dbReference>
<dbReference type="GO" id="GO:0005506">
    <property type="term" value="F:iron ion binding"/>
    <property type="evidence" value="ECO:0007669"/>
    <property type="project" value="InterPro"/>
</dbReference>
<dbReference type="FunFam" id="1.25.40.10:FF:000073">
    <property type="entry name" value="Pentatricopeptide repeat-containing protein chloroplastic"/>
    <property type="match status" value="2"/>
</dbReference>
<dbReference type="Pfam" id="PF00067">
    <property type="entry name" value="p450"/>
    <property type="match status" value="1"/>
</dbReference>
<evidence type="ECO:0000313" key="7">
    <source>
        <dbReference type="Proteomes" id="UP000596660"/>
    </source>
</evidence>
<keyword evidence="2" id="KW-0677">Repeat</keyword>
<protein>
    <submittedName>
        <fullName evidence="6">Uncharacterized protein</fullName>
    </submittedName>
</protein>
<feature type="binding site" description="axial binding residue" evidence="4">
    <location>
        <position position="325"/>
    </location>
    <ligand>
        <name>heme</name>
        <dbReference type="ChEBI" id="CHEBI:30413"/>
    </ligand>
    <ligandPart>
        <name>Fe</name>
        <dbReference type="ChEBI" id="CHEBI:18248"/>
    </ligandPart>
</feature>
<dbReference type="PROSITE" id="PS00086">
    <property type="entry name" value="CYTOCHROME_P450"/>
    <property type="match status" value="1"/>
</dbReference>
<feature type="repeat" description="PPR" evidence="5">
    <location>
        <begin position="822"/>
        <end position="856"/>
    </location>
</feature>
<dbReference type="EnsemblPlants" id="AUR62003877-RA">
    <property type="protein sequence ID" value="AUR62003877-RA:cds"/>
    <property type="gene ID" value="AUR62003877"/>
</dbReference>
<evidence type="ECO:0000256" key="3">
    <source>
        <dbReference type="ARBA" id="ARBA00023004"/>
    </source>
</evidence>
<accession>A0A803KXW8</accession>
<dbReference type="InterPro" id="IPR046848">
    <property type="entry name" value="E_motif"/>
</dbReference>
<dbReference type="Pfam" id="PF20431">
    <property type="entry name" value="E_motif"/>
    <property type="match status" value="1"/>
</dbReference>
<dbReference type="SUPFAM" id="SSF48264">
    <property type="entry name" value="Cytochrome P450"/>
    <property type="match status" value="1"/>
</dbReference>
<dbReference type="InterPro" id="IPR046960">
    <property type="entry name" value="PPR_At4g14850-like_plant"/>
</dbReference>
<dbReference type="InterPro" id="IPR002885">
    <property type="entry name" value="PPR_rpt"/>
</dbReference>